<evidence type="ECO:0000259" key="8">
    <source>
        <dbReference type="Pfam" id="PF17676"/>
    </source>
</evidence>
<protein>
    <submittedName>
        <fullName evidence="9">LD-carboxypeptidase</fullName>
    </submittedName>
</protein>
<dbReference type="InterPro" id="IPR027461">
    <property type="entry name" value="Carboxypeptidase_A_C_sf"/>
</dbReference>
<dbReference type="OrthoDB" id="9807329at2"/>
<evidence type="ECO:0000313" key="9">
    <source>
        <dbReference type="EMBL" id="RKN82229.1"/>
    </source>
</evidence>
<dbReference type="PANTHER" id="PTHR30237">
    <property type="entry name" value="MURAMOYLTETRAPEPTIDE CARBOXYPEPTIDASE"/>
    <property type="match status" value="1"/>
</dbReference>
<dbReference type="InterPro" id="IPR027478">
    <property type="entry name" value="LdcA_N"/>
</dbReference>
<feature type="active site" description="Charge relay system" evidence="6">
    <location>
        <position position="276"/>
    </location>
</feature>
<evidence type="ECO:0000256" key="3">
    <source>
        <dbReference type="ARBA" id="ARBA00022670"/>
    </source>
</evidence>
<dbReference type="Pfam" id="PF17676">
    <property type="entry name" value="Peptidase_S66C"/>
    <property type="match status" value="1"/>
</dbReference>
<feature type="active site" description="Charge relay system" evidence="6">
    <location>
        <position position="209"/>
    </location>
</feature>
<dbReference type="RefSeq" id="WP_120748612.1">
    <property type="nucleotide sequence ID" value="NZ_RBAH01000012.1"/>
</dbReference>
<evidence type="ECO:0000256" key="2">
    <source>
        <dbReference type="ARBA" id="ARBA00022645"/>
    </source>
</evidence>
<feature type="active site" description="Nucleophile" evidence="6">
    <location>
        <position position="110"/>
    </location>
</feature>
<keyword evidence="5" id="KW-0720">Serine protease</keyword>
<evidence type="ECO:0000256" key="6">
    <source>
        <dbReference type="PIRSR" id="PIRSR028757-1"/>
    </source>
</evidence>
<dbReference type="PIRSF" id="PIRSF028757">
    <property type="entry name" value="LD-carboxypeptidase"/>
    <property type="match status" value="1"/>
</dbReference>
<dbReference type="AlphaFoldDB" id="A0A3B0CE33"/>
<comment type="similarity">
    <text evidence="1">Belongs to the peptidase S66 family.</text>
</comment>
<dbReference type="CDD" id="cd07025">
    <property type="entry name" value="Peptidase_S66"/>
    <property type="match status" value="1"/>
</dbReference>
<organism evidence="9 10">
    <name type="scientific">Paenibacillus ginsengarvi</name>
    <dbReference type="NCBI Taxonomy" id="400777"/>
    <lineage>
        <taxon>Bacteria</taxon>
        <taxon>Bacillati</taxon>
        <taxon>Bacillota</taxon>
        <taxon>Bacilli</taxon>
        <taxon>Bacillales</taxon>
        <taxon>Paenibacillaceae</taxon>
        <taxon>Paenibacillus</taxon>
    </lineage>
</organism>
<name>A0A3B0CE33_9BACL</name>
<keyword evidence="2 9" id="KW-0121">Carboxypeptidase</keyword>
<dbReference type="GO" id="GO:0008236">
    <property type="term" value="F:serine-type peptidase activity"/>
    <property type="evidence" value="ECO:0007669"/>
    <property type="project" value="UniProtKB-KW"/>
</dbReference>
<dbReference type="SUPFAM" id="SSF141986">
    <property type="entry name" value="LD-carboxypeptidase A C-terminal domain-like"/>
    <property type="match status" value="1"/>
</dbReference>
<dbReference type="InterPro" id="IPR040449">
    <property type="entry name" value="Peptidase_S66_N"/>
</dbReference>
<reference evidence="9 10" key="1">
    <citation type="journal article" date="2007" name="Int. J. Syst. Evol. Microbiol.">
        <title>Paenibacillus ginsengarvi sp. nov., isolated from soil from ginseng cultivation.</title>
        <authorList>
            <person name="Yoon M.H."/>
            <person name="Ten L.N."/>
            <person name="Im W.T."/>
        </authorList>
    </citation>
    <scope>NUCLEOTIDE SEQUENCE [LARGE SCALE GENOMIC DNA]</scope>
    <source>
        <strain evidence="9 10">KCTC 13059</strain>
    </source>
</reference>
<dbReference type="SUPFAM" id="SSF52317">
    <property type="entry name" value="Class I glutamine amidotransferase-like"/>
    <property type="match status" value="1"/>
</dbReference>
<evidence type="ECO:0000256" key="5">
    <source>
        <dbReference type="ARBA" id="ARBA00022825"/>
    </source>
</evidence>
<dbReference type="GO" id="GO:0004180">
    <property type="term" value="F:carboxypeptidase activity"/>
    <property type="evidence" value="ECO:0007669"/>
    <property type="project" value="UniProtKB-KW"/>
</dbReference>
<evidence type="ECO:0000259" key="7">
    <source>
        <dbReference type="Pfam" id="PF02016"/>
    </source>
</evidence>
<keyword evidence="3" id="KW-0645">Protease</keyword>
<evidence type="ECO:0000256" key="1">
    <source>
        <dbReference type="ARBA" id="ARBA00010233"/>
    </source>
</evidence>
<dbReference type="Proteomes" id="UP000282311">
    <property type="component" value="Unassembled WGS sequence"/>
</dbReference>
<sequence>MATRPPILLQGDTVGIVTLGSPLDKQTIDTGVESLTNMGFKVVLGRYVYASTGFLAGDDRQRAGDLMSMFRNTNVRLILPTRGGVGVAGILPYLDFGVIRRNPKIVSGYSDITVLLNALYQFAGLITLQSLMLLNFNNATPAYNYDQFFTATSTLTSPRIVQNPPGMPLVSLVPGNVTGALVGGNLTSFTDVIGTPYDIPTKGRILVLEETHEPINKVYRMLNRMKLAGKFDDCLGIVMGECTNCPSAYGETYRELIRSVLVPLGKPLLTGLATAHGLYKAAVPIGARVNLNADNSTLTVLEPTVSPP</sequence>
<dbReference type="InterPro" id="IPR029062">
    <property type="entry name" value="Class_I_gatase-like"/>
</dbReference>
<dbReference type="Pfam" id="PF02016">
    <property type="entry name" value="Peptidase_S66"/>
    <property type="match status" value="1"/>
</dbReference>
<evidence type="ECO:0000313" key="10">
    <source>
        <dbReference type="Proteomes" id="UP000282311"/>
    </source>
</evidence>
<dbReference type="InterPro" id="IPR040921">
    <property type="entry name" value="Peptidase_S66C"/>
</dbReference>
<dbReference type="InterPro" id="IPR003507">
    <property type="entry name" value="S66_fam"/>
</dbReference>
<feature type="domain" description="LD-carboxypeptidase C-terminal" evidence="8">
    <location>
        <begin position="178"/>
        <end position="291"/>
    </location>
</feature>
<keyword evidence="10" id="KW-1185">Reference proteome</keyword>
<dbReference type="Gene3D" id="3.40.50.10740">
    <property type="entry name" value="Class I glutamine amidotransferase-like"/>
    <property type="match status" value="1"/>
</dbReference>
<proteinExistence type="inferred from homology"/>
<evidence type="ECO:0000256" key="4">
    <source>
        <dbReference type="ARBA" id="ARBA00022801"/>
    </source>
</evidence>
<keyword evidence="4" id="KW-0378">Hydrolase</keyword>
<dbReference type="EMBL" id="RBAH01000012">
    <property type="protein sequence ID" value="RKN82229.1"/>
    <property type="molecule type" value="Genomic_DNA"/>
</dbReference>
<feature type="domain" description="LD-carboxypeptidase N-terminal" evidence="7">
    <location>
        <begin position="14"/>
        <end position="128"/>
    </location>
</feature>
<dbReference type="PANTHER" id="PTHR30237:SF2">
    <property type="entry name" value="MUREIN TETRAPEPTIDE CARBOXYPEPTIDASE"/>
    <property type="match status" value="1"/>
</dbReference>
<gene>
    <name evidence="9" type="ORF">D7M11_17970</name>
</gene>
<comment type="caution">
    <text evidence="9">The sequence shown here is derived from an EMBL/GenBank/DDBJ whole genome shotgun (WGS) entry which is preliminary data.</text>
</comment>
<dbReference type="GO" id="GO:0006508">
    <property type="term" value="P:proteolysis"/>
    <property type="evidence" value="ECO:0007669"/>
    <property type="project" value="UniProtKB-KW"/>
</dbReference>
<dbReference type="Gene3D" id="3.50.30.60">
    <property type="entry name" value="LD-carboxypeptidase A C-terminal domain-like"/>
    <property type="match status" value="1"/>
</dbReference>
<accession>A0A3B0CE33</accession>